<accession>A0A498R135</accession>
<proteinExistence type="predicted"/>
<keyword evidence="2" id="KW-1185">Reference proteome</keyword>
<name>A0A498R135_9MYCO</name>
<dbReference type="GO" id="GO:0010124">
    <property type="term" value="P:phenylacetate catabolic process"/>
    <property type="evidence" value="ECO:0007669"/>
    <property type="project" value="TreeGrafter"/>
</dbReference>
<dbReference type="InterPro" id="IPR050215">
    <property type="entry name" value="Thiolase-like_sf_Thiolase"/>
</dbReference>
<evidence type="ECO:0000313" key="1">
    <source>
        <dbReference type="EMBL" id="VBA55546.1"/>
    </source>
</evidence>
<gene>
    <name evidence="1" type="ORF">LAUMK142_05146</name>
</gene>
<dbReference type="GO" id="GO:0006635">
    <property type="term" value="P:fatty acid beta-oxidation"/>
    <property type="evidence" value="ECO:0007669"/>
    <property type="project" value="TreeGrafter"/>
</dbReference>
<evidence type="ECO:0000313" key="2">
    <source>
        <dbReference type="Proteomes" id="UP000268285"/>
    </source>
</evidence>
<dbReference type="InterPro" id="IPR016039">
    <property type="entry name" value="Thiolase-like"/>
</dbReference>
<protein>
    <recommendedName>
        <fullName evidence="3">Lipid-transfer protein</fullName>
    </recommendedName>
</protein>
<dbReference type="OrthoDB" id="3741563at2"/>
<dbReference type="GO" id="GO:0003988">
    <property type="term" value="F:acetyl-CoA C-acyltransferase activity"/>
    <property type="evidence" value="ECO:0007669"/>
    <property type="project" value="TreeGrafter"/>
</dbReference>
<sequence>MSARNVAVVGFAHAPHVRRTDGTTNGVEMLMPCFAQLYEELGITKADIGFWCSGSSDYLAGRAFSFISAIDSIGAVPPINESHVEMDAAWALYEAYIKILTGEVDTALVYGFGKSSAGILRRVLSRQTDPYTVAPLWPDSVSMAGLQARLGLDSGKWSELQMARVAFDSFANARRVDSVEPPVSMDDLLERPFFADPLRRHDIAPITDGAAAIVLAADDRARELRENPAWITGIEHRIESPSLGVRNLTESPSTRAAARAATKGHTRNIEVAEICAPFTHQQLILADAINLPGATKINPSGGALAANPMFVAGLERIGFAAQHIWDGSARRVLAHATSGPALQQNLVAVMEGNN</sequence>
<dbReference type="PANTHER" id="PTHR43853:SF21">
    <property type="entry name" value="STEROID 3-KETOACYL-COA THIOLASE"/>
    <property type="match status" value="1"/>
</dbReference>
<evidence type="ECO:0008006" key="3">
    <source>
        <dbReference type="Google" id="ProtNLM"/>
    </source>
</evidence>
<dbReference type="Proteomes" id="UP000268285">
    <property type="component" value="Unassembled WGS sequence"/>
</dbReference>
<dbReference type="Gene3D" id="3.40.47.10">
    <property type="match status" value="1"/>
</dbReference>
<dbReference type="PANTHER" id="PTHR43853">
    <property type="entry name" value="3-KETOACYL-COA THIOLASE, PEROXISOMAL"/>
    <property type="match status" value="1"/>
</dbReference>
<dbReference type="AlphaFoldDB" id="A0A498R135"/>
<dbReference type="NCBIfam" id="NF005924">
    <property type="entry name" value="PRK07937.1"/>
    <property type="match status" value="1"/>
</dbReference>
<reference evidence="1 2" key="1">
    <citation type="submission" date="2018-09" db="EMBL/GenBank/DDBJ databases">
        <authorList>
            <person name="Tagini F."/>
        </authorList>
    </citation>
    <scope>NUCLEOTIDE SEQUENCE [LARGE SCALE GENOMIC DNA]</scope>
    <source>
        <strain evidence="1 2">MK142</strain>
    </source>
</reference>
<dbReference type="EMBL" id="UPHU01000001">
    <property type="protein sequence ID" value="VBA55546.1"/>
    <property type="molecule type" value="Genomic_DNA"/>
</dbReference>
<organism evidence="1 2">
    <name type="scientific">Mycobacterium pseudokansasii</name>
    <dbReference type="NCBI Taxonomy" id="2341080"/>
    <lineage>
        <taxon>Bacteria</taxon>
        <taxon>Bacillati</taxon>
        <taxon>Actinomycetota</taxon>
        <taxon>Actinomycetes</taxon>
        <taxon>Mycobacteriales</taxon>
        <taxon>Mycobacteriaceae</taxon>
        <taxon>Mycobacterium</taxon>
    </lineage>
</organism>
<dbReference type="SUPFAM" id="SSF53901">
    <property type="entry name" value="Thiolase-like"/>
    <property type="match status" value="2"/>
</dbReference>
<dbReference type="RefSeq" id="WP_122502591.1">
    <property type="nucleotide sequence ID" value="NZ_UPHU01000001.1"/>
</dbReference>